<feature type="signal peptide" evidence="1">
    <location>
        <begin position="1"/>
        <end position="20"/>
    </location>
</feature>
<organism evidence="2 3">
    <name type="scientific">Puccinia graminis f. sp. tritici</name>
    <dbReference type="NCBI Taxonomy" id="56615"/>
    <lineage>
        <taxon>Eukaryota</taxon>
        <taxon>Fungi</taxon>
        <taxon>Dikarya</taxon>
        <taxon>Basidiomycota</taxon>
        <taxon>Pucciniomycotina</taxon>
        <taxon>Pucciniomycetes</taxon>
        <taxon>Pucciniales</taxon>
        <taxon>Pucciniaceae</taxon>
        <taxon>Puccinia</taxon>
    </lineage>
</organism>
<comment type="caution">
    <text evidence="2">The sequence shown here is derived from an EMBL/GenBank/DDBJ whole genome shotgun (WGS) entry which is preliminary data.</text>
</comment>
<name>A0A5B0QX20_PUCGR</name>
<evidence type="ECO:0000256" key="1">
    <source>
        <dbReference type="SAM" id="SignalP"/>
    </source>
</evidence>
<keyword evidence="1" id="KW-0732">Signal</keyword>
<evidence type="ECO:0000313" key="2">
    <source>
        <dbReference type="EMBL" id="KAA1117808.1"/>
    </source>
</evidence>
<proteinExistence type="predicted"/>
<dbReference type="AlphaFoldDB" id="A0A5B0QX20"/>
<reference evidence="2 3" key="1">
    <citation type="submission" date="2019-05" db="EMBL/GenBank/DDBJ databases">
        <title>Emergence of the Ug99 lineage of the wheat stem rust pathogen through somatic hybridization.</title>
        <authorList>
            <person name="Li F."/>
            <person name="Upadhyaya N.M."/>
            <person name="Sperschneider J."/>
            <person name="Matny O."/>
            <person name="Nguyen-Phuc H."/>
            <person name="Mago R."/>
            <person name="Raley C."/>
            <person name="Miller M.E."/>
            <person name="Silverstein K.A.T."/>
            <person name="Henningsen E."/>
            <person name="Hirsch C.D."/>
            <person name="Visser B."/>
            <person name="Pretorius Z.A."/>
            <person name="Steffenson B.J."/>
            <person name="Schwessinger B."/>
            <person name="Dodds P.N."/>
            <person name="Figueroa M."/>
        </authorList>
    </citation>
    <scope>NUCLEOTIDE SEQUENCE [LARGE SCALE GENOMIC DNA]</scope>
    <source>
        <strain evidence="2">21-0</strain>
    </source>
</reference>
<dbReference type="Proteomes" id="UP000324748">
    <property type="component" value="Unassembled WGS sequence"/>
</dbReference>
<feature type="chain" id="PRO_5022842192" evidence="1">
    <location>
        <begin position="21"/>
        <end position="258"/>
    </location>
</feature>
<gene>
    <name evidence="2" type="ORF">PGT21_023832</name>
</gene>
<keyword evidence="3" id="KW-1185">Reference proteome</keyword>
<protein>
    <submittedName>
        <fullName evidence="2">Uncharacterized protein</fullName>
    </submittedName>
</protein>
<dbReference type="EMBL" id="VSWC01000002">
    <property type="protein sequence ID" value="KAA1117808.1"/>
    <property type="molecule type" value="Genomic_DNA"/>
</dbReference>
<evidence type="ECO:0000313" key="3">
    <source>
        <dbReference type="Proteomes" id="UP000324748"/>
    </source>
</evidence>
<sequence length="258" mass="29422">MANLIKRALIVIPHVLLILATPPSRSPLLEEALDTSRYLTDKNDQNRHTLHLSQVYSNFAHSQSEKGSGISDPELEILDGNRRLEGLKRPWLVRPREEEGNKVSDLKKQKYNKHYGLCGKDYDNVQHFGSFGPISKSQEYERTSALNFVKSDHACRQSKLEDQTFISCNSGSESSHKLTFYPSSRNFPCGIQNSGQNTLKNISEYYPNQSSSNEGQIVRGVNLKEIDPIVWAWIPAFWSQADKAIINESSEYYWNQKV</sequence>
<accession>A0A5B0QX20</accession>